<dbReference type="InterPro" id="IPR034268">
    <property type="entry name" value="RBM25_RRM"/>
</dbReference>
<dbReference type="GO" id="GO:0003729">
    <property type="term" value="F:mRNA binding"/>
    <property type="evidence" value="ECO:0007669"/>
    <property type="project" value="TreeGrafter"/>
</dbReference>
<evidence type="ECO:0000259" key="3">
    <source>
        <dbReference type="PROSITE" id="PS50102"/>
    </source>
</evidence>
<feature type="compositionally biased region" description="Basic and acidic residues" evidence="2">
    <location>
        <begin position="170"/>
        <end position="189"/>
    </location>
</feature>
<evidence type="ECO:0000256" key="1">
    <source>
        <dbReference type="PROSITE-ProRule" id="PRU00176"/>
    </source>
</evidence>
<dbReference type="InterPro" id="IPR035979">
    <property type="entry name" value="RBD_domain_sf"/>
</dbReference>
<dbReference type="GO" id="GO:0005681">
    <property type="term" value="C:spliceosomal complex"/>
    <property type="evidence" value="ECO:0007669"/>
    <property type="project" value="TreeGrafter"/>
</dbReference>
<dbReference type="CDD" id="cd12446">
    <property type="entry name" value="RRM_RBM25"/>
    <property type="match status" value="1"/>
</dbReference>
<proteinExistence type="predicted"/>
<dbReference type="Gene3D" id="3.30.70.330">
    <property type="match status" value="1"/>
</dbReference>
<sequence>MDPYRPGHYAQYRAPYERPPFTPPGGPPTYGQTSRGGYTSGTPTQRTAYMAPRPGYGIPLGGISPMAAPGSEVEKLTTLFIGGISPGVTDDWMEKILKTCGTLKSWKQVKNQSGNPKGFRFAEYANNVKADENTRKYLDQYEASRPRMHDTELDKNALLSVIIVDEDMTKPQDRRDLSPSINSKHENKLALRTSPATEIKTEHGEKDDDTDLPADLPPDQKDLIYREIVFFRERAAARERERQREEEERANRRAKAEKEIECSHGRENRERERVRERERDRDRDYQQPRERRWQHDREKTMATNREREAEQDLDIRKKQIRDREIMARKLAEWDDDIEADRSQKEYYITKT</sequence>
<evidence type="ECO:0000313" key="4">
    <source>
        <dbReference type="EMBL" id="PKC55279.1"/>
    </source>
</evidence>
<dbReference type="VEuPathDB" id="FungiDB:RhiirFUN_004255"/>
<dbReference type="PANTHER" id="PTHR18806:SF4">
    <property type="entry name" value="RNA-BINDING PROTEIN 25"/>
    <property type="match status" value="1"/>
</dbReference>
<dbReference type="InterPro" id="IPR052768">
    <property type="entry name" value="RBM25"/>
</dbReference>
<organism evidence="4 5">
    <name type="scientific">Rhizophagus irregularis</name>
    <dbReference type="NCBI Taxonomy" id="588596"/>
    <lineage>
        <taxon>Eukaryota</taxon>
        <taxon>Fungi</taxon>
        <taxon>Fungi incertae sedis</taxon>
        <taxon>Mucoromycota</taxon>
        <taxon>Glomeromycotina</taxon>
        <taxon>Glomeromycetes</taxon>
        <taxon>Glomerales</taxon>
        <taxon>Glomeraceae</taxon>
        <taxon>Rhizophagus</taxon>
    </lineage>
</organism>
<name>A0A2N0QW41_9GLOM</name>
<keyword evidence="1" id="KW-0694">RNA-binding</keyword>
<feature type="region of interest" description="Disordered" evidence="2">
    <location>
        <begin position="170"/>
        <end position="219"/>
    </location>
</feature>
<dbReference type="SUPFAM" id="SSF54928">
    <property type="entry name" value="RNA-binding domain, RBD"/>
    <property type="match status" value="1"/>
</dbReference>
<evidence type="ECO:0000256" key="2">
    <source>
        <dbReference type="SAM" id="MobiDB-lite"/>
    </source>
</evidence>
<comment type="caution">
    <text evidence="4">The sequence shown here is derived from an EMBL/GenBank/DDBJ whole genome shotgun (WGS) entry which is preliminary data.</text>
</comment>
<dbReference type="VEuPathDB" id="FungiDB:FUN_000128"/>
<dbReference type="VEuPathDB" id="FungiDB:RhiirA1_542581"/>
<feature type="domain" description="RRM" evidence="3">
    <location>
        <begin position="77"/>
        <end position="166"/>
    </location>
</feature>
<dbReference type="Pfam" id="PF00076">
    <property type="entry name" value="RRM_1"/>
    <property type="match status" value="1"/>
</dbReference>
<dbReference type="Proteomes" id="UP000232688">
    <property type="component" value="Unassembled WGS sequence"/>
</dbReference>
<gene>
    <name evidence="4" type="ORF">RhiirA1_542581</name>
</gene>
<dbReference type="PANTHER" id="PTHR18806">
    <property type="entry name" value="RBM25 PROTEIN"/>
    <property type="match status" value="1"/>
</dbReference>
<reference evidence="4 5" key="2">
    <citation type="submission" date="2017-10" db="EMBL/GenBank/DDBJ databases">
        <title>Genome analyses suggest a sexual origin of heterokaryosis in a supposedly ancient asexual fungus.</title>
        <authorList>
            <person name="Corradi N."/>
            <person name="Sedzielewska K."/>
            <person name="Noel J."/>
            <person name="Charron P."/>
            <person name="Farinelli L."/>
            <person name="Marton T."/>
            <person name="Kruger M."/>
            <person name="Pelin A."/>
            <person name="Brachmann A."/>
            <person name="Corradi N."/>
        </authorList>
    </citation>
    <scope>NUCLEOTIDE SEQUENCE [LARGE SCALE GENOMIC DNA]</scope>
    <source>
        <strain evidence="4 5">A1</strain>
    </source>
</reference>
<dbReference type="InterPro" id="IPR000504">
    <property type="entry name" value="RRM_dom"/>
</dbReference>
<feature type="region of interest" description="Disordered" evidence="2">
    <location>
        <begin position="1"/>
        <end position="43"/>
    </location>
</feature>
<dbReference type="InterPro" id="IPR012677">
    <property type="entry name" value="Nucleotide-bd_a/b_plait_sf"/>
</dbReference>
<reference evidence="4 5" key="1">
    <citation type="submission" date="2017-10" db="EMBL/GenBank/DDBJ databases">
        <title>Extensive intraspecific genome diversity in a model arbuscular mycorrhizal fungus.</title>
        <authorList>
            <person name="Chen E.C.H."/>
            <person name="Morin E."/>
            <person name="Baudet D."/>
            <person name="Noel J."/>
            <person name="Ndikumana S."/>
            <person name="Charron P."/>
            <person name="St-Onge C."/>
            <person name="Giorgi J."/>
            <person name="Grigoriev I.V."/>
            <person name="Roux C."/>
            <person name="Martin F.M."/>
            <person name="Corradi N."/>
        </authorList>
    </citation>
    <scope>NUCLEOTIDE SEQUENCE [LARGE SCALE GENOMIC DNA]</scope>
    <source>
        <strain evidence="4 5">A1</strain>
    </source>
</reference>
<dbReference type="EMBL" id="LLXH01002700">
    <property type="protein sequence ID" value="PKC55279.1"/>
    <property type="molecule type" value="Genomic_DNA"/>
</dbReference>
<protein>
    <recommendedName>
        <fullName evidence="3">RRM domain-containing protein</fullName>
    </recommendedName>
</protein>
<feature type="non-terminal residue" evidence="4">
    <location>
        <position position="351"/>
    </location>
</feature>
<accession>A0A2N0QW41</accession>
<dbReference type="PROSITE" id="PS50102">
    <property type="entry name" value="RRM"/>
    <property type="match status" value="1"/>
</dbReference>
<feature type="compositionally biased region" description="Pro residues" evidence="2">
    <location>
        <begin position="17"/>
        <end position="27"/>
    </location>
</feature>
<evidence type="ECO:0000313" key="5">
    <source>
        <dbReference type="Proteomes" id="UP000232688"/>
    </source>
</evidence>
<dbReference type="AlphaFoldDB" id="A0A2N0QW41"/>
<feature type="region of interest" description="Disordered" evidence="2">
    <location>
        <begin position="238"/>
        <end position="311"/>
    </location>
</feature>